<dbReference type="RefSeq" id="XP_013754513.1">
    <property type="nucleotide sequence ID" value="XM_013899059.1"/>
</dbReference>
<protein>
    <submittedName>
        <fullName evidence="2">Uncharacterized protein</fullName>
    </submittedName>
</protein>
<evidence type="ECO:0000256" key="1">
    <source>
        <dbReference type="SAM" id="MobiDB-lite"/>
    </source>
</evidence>
<dbReference type="Proteomes" id="UP000054408">
    <property type="component" value="Unassembled WGS sequence"/>
</dbReference>
<dbReference type="GeneID" id="25567357"/>
<reference evidence="2 3" key="1">
    <citation type="submission" date="2010-05" db="EMBL/GenBank/DDBJ databases">
        <title>The Genome Sequence of Thecamonas trahens ATCC 50062.</title>
        <authorList>
            <consortium name="The Broad Institute Genome Sequencing Platform"/>
            <person name="Russ C."/>
            <person name="Cuomo C."/>
            <person name="Shea T."/>
            <person name="Young S.K."/>
            <person name="Zeng Q."/>
            <person name="Koehrsen M."/>
            <person name="Haas B."/>
            <person name="Borodovsky M."/>
            <person name="Guigo R."/>
            <person name="Alvarado L."/>
            <person name="Berlin A."/>
            <person name="Bochicchio J."/>
            <person name="Borenstein D."/>
            <person name="Chapman S."/>
            <person name="Chen Z."/>
            <person name="Freedman E."/>
            <person name="Gellesch M."/>
            <person name="Goldberg J."/>
            <person name="Griggs A."/>
            <person name="Gujja S."/>
            <person name="Heilman E."/>
            <person name="Heiman D."/>
            <person name="Hepburn T."/>
            <person name="Howarth C."/>
            <person name="Jen D."/>
            <person name="Larson L."/>
            <person name="Mehta T."/>
            <person name="Park D."/>
            <person name="Pearson M."/>
            <person name="Roberts A."/>
            <person name="Saif S."/>
            <person name="Shenoy N."/>
            <person name="Sisk P."/>
            <person name="Stolte C."/>
            <person name="Sykes S."/>
            <person name="Thomson T."/>
            <person name="Walk T."/>
            <person name="White J."/>
            <person name="Yandava C."/>
            <person name="Burger G."/>
            <person name="Gray M.W."/>
            <person name="Holland P.W.H."/>
            <person name="King N."/>
            <person name="Lang F.B.F."/>
            <person name="Roger A.J."/>
            <person name="Ruiz-Trillo I."/>
            <person name="Lander E."/>
            <person name="Nusbaum C."/>
        </authorList>
    </citation>
    <scope>NUCLEOTIDE SEQUENCE [LARGE SCALE GENOMIC DNA]</scope>
    <source>
        <strain evidence="2 3">ATCC 50062</strain>
    </source>
</reference>
<feature type="region of interest" description="Disordered" evidence="1">
    <location>
        <begin position="117"/>
        <end position="137"/>
    </location>
</feature>
<evidence type="ECO:0000313" key="2">
    <source>
        <dbReference type="EMBL" id="KNC53249.1"/>
    </source>
</evidence>
<dbReference type="AlphaFoldDB" id="A0A0L0DLQ6"/>
<keyword evidence="3" id="KW-1185">Reference proteome</keyword>
<sequence length="246" mass="25523">MAAASDRAAAVAAIEAAIAAEIERHASVLGALYAQLTEVLDSEPRACLDTVALPRSVLAPLPLAALESSRNASGQDRGGAGVGAGVASAPKSSAAPALPASPSAAFPGVARALARRAARRQLAPSPTNRSRAPRLTSSTAAKVAVARAGAQVSAQVASRVVTRAWARWRAAAQARATRSQAAARIQAVWRGWKTYRETAPLLEEVAGRRRAWRAKLSLGERLYGTLAWQHTGRAPMSSRSSTMHGG</sequence>
<dbReference type="PROSITE" id="PS50096">
    <property type="entry name" value="IQ"/>
    <property type="match status" value="1"/>
</dbReference>
<name>A0A0L0DLQ6_THETB</name>
<organism evidence="2 3">
    <name type="scientific">Thecamonas trahens ATCC 50062</name>
    <dbReference type="NCBI Taxonomy" id="461836"/>
    <lineage>
        <taxon>Eukaryota</taxon>
        <taxon>Apusozoa</taxon>
        <taxon>Apusomonadida</taxon>
        <taxon>Apusomonadidae</taxon>
        <taxon>Thecamonas</taxon>
    </lineage>
</organism>
<evidence type="ECO:0000313" key="3">
    <source>
        <dbReference type="Proteomes" id="UP000054408"/>
    </source>
</evidence>
<accession>A0A0L0DLQ6</accession>
<gene>
    <name evidence="2" type="ORF">AMSG_08737</name>
</gene>
<dbReference type="EMBL" id="GL349480">
    <property type="protein sequence ID" value="KNC53249.1"/>
    <property type="molecule type" value="Genomic_DNA"/>
</dbReference>
<proteinExistence type="predicted"/>
<feature type="compositionally biased region" description="Polar residues" evidence="1">
    <location>
        <begin position="124"/>
        <end position="137"/>
    </location>
</feature>